<keyword evidence="10" id="KW-1185">Reference proteome</keyword>
<evidence type="ECO:0000256" key="3">
    <source>
        <dbReference type="ARBA" id="ARBA00022827"/>
    </source>
</evidence>
<dbReference type="InterPro" id="IPR050151">
    <property type="entry name" value="Class-I_Pyr_Nuc-Dis_Oxidored"/>
</dbReference>
<dbReference type="SUPFAM" id="SSF51905">
    <property type="entry name" value="FAD/NAD(P)-binding domain"/>
    <property type="match status" value="1"/>
</dbReference>
<dbReference type="GO" id="GO:0050660">
    <property type="term" value="F:flavin adenine dinucleotide binding"/>
    <property type="evidence" value="ECO:0007669"/>
    <property type="project" value="TreeGrafter"/>
</dbReference>
<dbReference type="GO" id="GO:0006103">
    <property type="term" value="P:2-oxoglutarate metabolic process"/>
    <property type="evidence" value="ECO:0007669"/>
    <property type="project" value="TreeGrafter"/>
</dbReference>
<comment type="similarity">
    <text evidence="1">Belongs to the class-I pyridine nucleotide-disulfide oxidoreductase family.</text>
</comment>
<dbReference type="InterPro" id="IPR001100">
    <property type="entry name" value="Pyr_nuc-diS_OxRdtase"/>
</dbReference>
<dbReference type="EMBL" id="PZJH01000003">
    <property type="protein sequence ID" value="RAK44615.1"/>
    <property type="molecule type" value="Genomic_DNA"/>
</dbReference>
<dbReference type="AlphaFoldDB" id="A0A327ZR26"/>
<dbReference type="GO" id="GO:0004148">
    <property type="term" value="F:dihydrolipoyl dehydrogenase (NADH) activity"/>
    <property type="evidence" value="ECO:0007669"/>
    <property type="project" value="TreeGrafter"/>
</dbReference>
<dbReference type="SUPFAM" id="SSF55424">
    <property type="entry name" value="FAD/NAD-linked reductases, dimerisation (C-terminal) domain"/>
    <property type="match status" value="1"/>
</dbReference>
<proteinExistence type="inferred from homology"/>
<evidence type="ECO:0000259" key="8">
    <source>
        <dbReference type="Pfam" id="PF07992"/>
    </source>
</evidence>
<evidence type="ECO:0000256" key="6">
    <source>
        <dbReference type="PIRSR" id="PIRSR000350-4"/>
    </source>
</evidence>
<dbReference type="Proteomes" id="UP000249808">
    <property type="component" value="Unassembled WGS sequence"/>
</dbReference>
<dbReference type="InterPro" id="IPR004099">
    <property type="entry name" value="Pyr_nucl-diS_OxRdtase_dimer"/>
</dbReference>
<feature type="domain" description="Pyridine nucleotide-disulphide oxidoreductase dimerisation" evidence="7">
    <location>
        <begin position="348"/>
        <end position="450"/>
    </location>
</feature>
<comment type="caution">
    <text evidence="9">The sequence shown here is derived from an EMBL/GenBank/DDBJ whole genome shotgun (WGS) entry which is preliminary data.</text>
</comment>
<reference evidence="9 10" key="1">
    <citation type="journal article" date="2018" name="Front. Microbiol.">
        <title>Description and Comparative Genomics of Macrococcus caseolyticus subsp. hominis subsp. nov., Macrococcus goetzii sp. nov., Macrococcus epidermidis sp. nov., and Macrococcus bohemicus sp. nov., Novel Macrococci From Human Clinical Material With Virulence Potential and Suspected Uptake of Foreign DNA by Natural Transformation.</title>
        <authorList>
            <person name="Maslanova I."/>
            <person name="Wertheimer Z."/>
            <person name="Sedlacek I."/>
            <person name="Svec P."/>
            <person name="Indrakova A."/>
            <person name="Kovarovic V."/>
            <person name="Schumann P."/>
            <person name="Sproer C."/>
            <person name="Kralova S."/>
            <person name="Sedo O."/>
            <person name="Kristofova L."/>
            <person name="Vrbovska V."/>
            <person name="Fuzik T."/>
            <person name="Petras P."/>
            <person name="Zdrahal Z."/>
            <person name="Ruzickova V."/>
            <person name="Doskar J."/>
            <person name="Pantucek R."/>
        </authorList>
    </citation>
    <scope>NUCLEOTIDE SEQUENCE [LARGE SCALE GENOMIC DNA]</scope>
    <source>
        <strain evidence="9 10">01/688</strain>
    </source>
</reference>
<evidence type="ECO:0000313" key="10">
    <source>
        <dbReference type="Proteomes" id="UP000249808"/>
    </source>
</evidence>
<keyword evidence="3 5" id="KW-0274">FAD</keyword>
<dbReference type="RefSeq" id="WP_111715955.1">
    <property type="nucleotide sequence ID" value="NZ_JBHSSR010000013.1"/>
</dbReference>
<keyword evidence="2" id="KW-0285">Flavoprotein</keyword>
<gene>
    <name evidence="9" type="ORF">BHU61_07830</name>
</gene>
<keyword evidence="4 5" id="KW-0520">NAD</keyword>
<name>A0A327ZR26_9STAP</name>
<accession>A0A327ZR26</accession>
<dbReference type="PANTHER" id="PTHR22912">
    <property type="entry name" value="DISULFIDE OXIDOREDUCTASE"/>
    <property type="match status" value="1"/>
</dbReference>
<keyword evidence="5" id="KW-0547">Nucleotide-binding</keyword>
<dbReference type="Pfam" id="PF02852">
    <property type="entry name" value="Pyr_redox_dim"/>
    <property type="match status" value="1"/>
</dbReference>
<dbReference type="InterPro" id="IPR036188">
    <property type="entry name" value="FAD/NAD-bd_sf"/>
</dbReference>
<organism evidence="9 10">
    <name type="scientific">Macrococcus epidermidis</name>
    <dbReference type="NCBI Taxonomy" id="1902580"/>
    <lineage>
        <taxon>Bacteria</taxon>
        <taxon>Bacillati</taxon>
        <taxon>Bacillota</taxon>
        <taxon>Bacilli</taxon>
        <taxon>Bacillales</taxon>
        <taxon>Staphylococcaceae</taxon>
        <taxon>Macrococcus</taxon>
    </lineage>
</organism>
<dbReference type="Gene3D" id="3.30.390.30">
    <property type="match status" value="1"/>
</dbReference>
<evidence type="ECO:0000256" key="5">
    <source>
        <dbReference type="PIRSR" id="PIRSR000350-3"/>
    </source>
</evidence>
<dbReference type="PRINTS" id="PR00411">
    <property type="entry name" value="PNDRDTASEI"/>
</dbReference>
<dbReference type="Pfam" id="PF07992">
    <property type="entry name" value="Pyr_redox_2"/>
    <property type="match status" value="1"/>
</dbReference>
<dbReference type="Gene3D" id="3.50.50.60">
    <property type="entry name" value="FAD/NAD(P)-binding domain"/>
    <property type="match status" value="2"/>
</dbReference>
<dbReference type="PIRSF" id="PIRSF000350">
    <property type="entry name" value="Mercury_reductase_MerA"/>
    <property type="match status" value="1"/>
</dbReference>
<feature type="binding site" evidence="5">
    <location>
        <position position="259"/>
    </location>
    <ligand>
        <name>NAD(+)</name>
        <dbReference type="ChEBI" id="CHEBI:57540"/>
    </ligand>
</feature>
<feature type="binding site" evidence="5">
    <location>
        <position position="299"/>
    </location>
    <ligand>
        <name>FAD</name>
        <dbReference type="ChEBI" id="CHEBI:57692"/>
    </ligand>
</feature>
<protein>
    <submittedName>
        <fullName evidence="9">Pyridine nucleotide-disulfide oxidoreductase</fullName>
    </submittedName>
</protein>
<dbReference type="InterPro" id="IPR016156">
    <property type="entry name" value="FAD/NAD-linked_Rdtase_dimer_sf"/>
</dbReference>
<comment type="cofactor">
    <cofactor evidence="5">
        <name>FAD</name>
        <dbReference type="ChEBI" id="CHEBI:57692"/>
    </cofactor>
    <text evidence="5">Binds 1 FAD per subunit.</text>
</comment>
<evidence type="ECO:0000256" key="4">
    <source>
        <dbReference type="ARBA" id="ARBA00023027"/>
    </source>
</evidence>
<feature type="domain" description="FAD/NAD(P)-binding" evidence="8">
    <location>
        <begin position="6"/>
        <end position="313"/>
    </location>
</feature>
<dbReference type="InterPro" id="IPR023753">
    <property type="entry name" value="FAD/NAD-binding_dom"/>
</dbReference>
<evidence type="ECO:0000313" key="9">
    <source>
        <dbReference type="EMBL" id="RAK44615.1"/>
    </source>
</evidence>
<dbReference type="PRINTS" id="PR00368">
    <property type="entry name" value="FADPNR"/>
</dbReference>
<dbReference type="PANTHER" id="PTHR22912:SF151">
    <property type="entry name" value="DIHYDROLIPOYL DEHYDROGENASE, MITOCHONDRIAL"/>
    <property type="match status" value="1"/>
</dbReference>
<feature type="binding site" evidence="5">
    <location>
        <begin position="172"/>
        <end position="179"/>
    </location>
    <ligand>
        <name>NAD(+)</name>
        <dbReference type="ChEBI" id="CHEBI:57540"/>
    </ligand>
</feature>
<evidence type="ECO:0000256" key="2">
    <source>
        <dbReference type="ARBA" id="ARBA00022630"/>
    </source>
</evidence>
<evidence type="ECO:0000259" key="7">
    <source>
        <dbReference type="Pfam" id="PF02852"/>
    </source>
</evidence>
<evidence type="ECO:0000256" key="1">
    <source>
        <dbReference type="ARBA" id="ARBA00007532"/>
    </source>
</evidence>
<sequence length="466" mass="52289">MNNNHYDVIYIGSGHAAWHGALILNQMKKRVAIIEKDKISGTCTNYGCNPKILLEGPFEAVESLQHYKDIVKNTPQIDWSKLMEYKQQTIRPLHKGLESIFESQGIDIIKGEGILKDNHTVNVGDTDYKAKYIVIATGQRSNELDIEGKELTHNSTDFLDLIEFPKRITFLGGGFVSIEFASIAAKMGSEVSVVVHSDKVLKPYHQPYVKKLIEKLEAEGVKFYFNIDVTKLENIENGLKLSDDKAFQLETDYVVDATGRIPNVENIGLDQIGIDYDKHGIKVNKYMQTNIPNIYASGDVVNKKIPKLTPTATFESNYIALNILGRDADMKKFPLKALKLIPIKYPAIPNVVYSLPRIAHVGMSVEEAERKPGYKVKTVKFGEQLEFQYKHEREAEMKVVLDSRNRLKGAVIYGSAADDLINILTIIINKKMSGREVNKMIFAFPSASSGVIQLIGMHMLGVDINL</sequence>
<feature type="binding site" evidence="5">
    <location>
        <position position="113"/>
    </location>
    <ligand>
        <name>FAD</name>
        <dbReference type="ChEBI" id="CHEBI:57692"/>
    </ligand>
</feature>
<feature type="disulfide bond" description="Redox-active" evidence="6">
    <location>
        <begin position="43"/>
        <end position="48"/>
    </location>
</feature>